<dbReference type="EMBL" id="CM009294">
    <property type="protein sequence ID" value="RQO90494.1"/>
    <property type="molecule type" value="Genomic_DNA"/>
</dbReference>
<evidence type="ECO:0000313" key="2">
    <source>
        <dbReference type="Proteomes" id="UP000006729"/>
    </source>
</evidence>
<accession>A0A3N7GF65</accession>
<reference evidence="1 2" key="1">
    <citation type="journal article" date="2006" name="Science">
        <title>The genome of black cottonwood, Populus trichocarpa (Torr. &amp; Gray).</title>
        <authorList>
            <person name="Tuskan G.A."/>
            <person name="Difazio S."/>
            <person name="Jansson S."/>
            <person name="Bohlmann J."/>
            <person name="Grigoriev I."/>
            <person name="Hellsten U."/>
            <person name="Putnam N."/>
            <person name="Ralph S."/>
            <person name="Rombauts S."/>
            <person name="Salamov A."/>
            <person name="Schein J."/>
            <person name="Sterck L."/>
            <person name="Aerts A."/>
            <person name="Bhalerao R.R."/>
            <person name="Bhalerao R.P."/>
            <person name="Blaudez D."/>
            <person name="Boerjan W."/>
            <person name="Brun A."/>
            <person name="Brunner A."/>
            <person name="Busov V."/>
            <person name="Campbell M."/>
            <person name="Carlson J."/>
            <person name="Chalot M."/>
            <person name="Chapman J."/>
            <person name="Chen G.L."/>
            <person name="Cooper D."/>
            <person name="Coutinho P.M."/>
            <person name="Couturier J."/>
            <person name="Covert S."/>
            <person name="Cronk Q."/>
            <person name="Cunningham R."/>
            <person name="Davis J."/>
            <person name="Degroeve S."/>
            <person name="Dejardin A."/>
            <person name="Depamphilis C."/>
            <person name="Detter J."/>
            <person name="Dirks B."/>
            <person name="Dubchak I."/>
            <person name="Duplessis S."/>
            <person name="Ehlting J."/>
            <person name="Ellis B."/>
            <person name="Gendler K."/>
            <person name="Goodstein D."/>
            <person name="Gribskov M."/>
            <person name="Grimwood J."/>
            <person name="Groover A."/>
            <person name="Gunter L."/>
            <person name="Hamberger B."/>
            <person name="Heinze B."/>
            <person name="Helariutta Y."/>
            <person name="Henrissat B."/>
            <person name="Holligan D."/>
            <person name="Holt R."/>
            <person name="Huang W."/>
            <person name="Islam-Faridi N."/>
            <person name="Jones S."/>
            <person name="Jones-Rhoades M."/>
            <person name="Jorgensen R."/>
            <person name="Joshi C."/>
            <person name="Kangasjarvi J."/>
            <person name="Karlsson J."/>
            <person name="Kelleher C."/>
            <person name="Kirkpatrick R."/>
            <person name="Kirst M."/>
            <person name="Kohler A."/>
            <person name="Kalluri U."/>
            <person name="Larimer F."/>
            <person name="Leebens-Mack J."/>
            <person name="Leple J.C."/>
            <person name="Locascio P."/>
            <person name="Lou Y."/>
            <person name="Lucas S."/>
            <person name="Martin F."/>
            <person name="Montanini B."/>
            <person name="Napoli C."/>
            <person name="Nelson D.R."/>
            <person name="Nelson C."/>
            <person name="Nieminen K."/>
            <person name="Nilsson O."/>
            <person name="Pereda V."/>
            <person name="Peter G."/>
            <person name="Philippe R."/>
            <person name="Pilate G."/>
            <person name="Poliakov A."/>
            <person name="Razumovskaya J."/>
            <person name="Richardson P."/>
            <person name="Rinaldi C."/>
            <person name="Ritland K."/>
            <person name="Rouze P."/>
            <person name="Ryaboy D."/>
            <person name="Schmutz J."/>
            <person name="Schrader J."/>
            <person name="Segerman B."/>
            <person name="Shin H."/>
            <person name="Siddiqui A."/>
            <person name="Sterky F."/>
            <person name="Terry A."/>
            <person name="Tsai C.J."/>
            <person name="Uberbacher E."/>
            <person name="Unneberg P."/>
            <person name="Vahala J."/>
            <person name="Wall K."/>
            <person name="Wessler S."/>
            <person name="Yang G."/>
            <person name="Yin T."/>
            <person name="Douglas C."/>
            <person name="Marra M."/>
            <person name="Sandberg G."/>
            <person name="Van de Peer Y."/>
            <person name="Rokhsar D."/>
        </authorList>
    </citation>
    <scope>NUCLEOTIDE SEQUENCE [LARGE SCALE GENOMIC DNA]</scope>
    <source>
        <strain evidence="2">cv. Nisqually</strain>
    </source>
</reference>
<gene>
    <name evidence="1" type="ORF">POPTR_005G136550</name>
</gene>
<proteinExistence type="predicted"/>
<sequence>MVSEYLPCFLHMKQLVFLLLEIQREKQTYHNQCP</sequence>
<name>A0A3N7GF65_POPTR</name>
<dbReference type="InParanoid" id="A0A3N7GF65"/>
<organism evidence="1 2">
    <name type="scientific">Populus trichocarpa</name>
    <name type="common">Western balsam poplar</name>
    <name type="synonym">Populus balsamifera subsp. trichocarpa</name>
    <dbReference type="NCBI Taxonomy" id="3694"/>
    <lineage>
        <taxon>Eukaryota</taxon>
        <taxon>Viridiplantae</taxon>
        <taxon>Streptophyta</taxon>
        <taxon>Embryophyta</taxon>
        <taxon>Tracheophyta</taxon>
        <taxon>Spermatophyta</taxon>
        <taxon>Magnoliopsida</taxon>
        <taxon>eudicotyledons</taxon>
        <taxon>Gunneridae</taxon>
        <taxon>Pentapetalae</taxon>
        <taxon>rosids</taxon>
        <taxon>fabids</taxon>
        <taxon>Malpighiales</taxon>
        <taxon>Salicaceae</taxon>
        <taxon>Saliceae</taxon>
        <taxon>Populus</taxon>
    </lineage>
</organism>
<dbReference type="Proteomes" id="UP000006729">
    <property type="component" value="Chromosome 5"/>
</dbReference>
<evidence type="ECO:0000313" key="1">
    <source>
        <dbReference type="EMBL" id="RQO90494.1"/>
    </source>
</evidence>
<keyword evidence="2" id="KW-1185">Reference proteome</keyword>
<dbReference type="AlphaFoldDB" id="A0A3N7GF65"/>
<protein>
    <submittedName>
        <fullName evidence="1">Uncharacterized protein</fullName>
    </submittedName>
</protein>